<evidence type="ECO:0000256" key="2">
    <source>
        <dbReference type="ARBA" id="ARBA00007758"/>
    </source>
</evidence>
<name>A0ABT0DLX3_9HYPH</name>
<dbReference type="InterPro" id="IPR004799">
    <property type="entry name" value="Periplasmic_diS_OxRdtase_DsbE"/>
</dbReference>
<comment type="caution">
    <text evidence="7">The sequence shown here is derived from an EMBL/GenBank/DDBJ whole genome shotgun (WGS) entry which is preliminary data.</text>
</comment>
<keyword evidence="5" id="KW-0676">Redox-active center</keyword>
<feature type="domain" description="Thioredoxin" evidence="6">
    <location>
        <begin position="44"/>
        <end position="189"/>
    </location>
</feature>
<keyword evidence="3" id="KW-0201">Cytochrome c-type biogenesis</keyword>
<keyword evidence="8" id="KW-1185">Reference proteome</keyword>
<accession>A0ABT0DLX3</accession>
<dbReference type="Pfam" id="PF08534">
    <property type="entry name" value="Redoxin"/>
    <property type="match status" value="1"/>
</dbReference>
<dbReference type="InterPro" id="IPR013740">
    <property type="entry name" value="Redoxin"/>
</dbReference>
<dbReference type="InterPro" id="IPR017937">
    <property type="entry name" value="Thioredoxin_CS"/>
</dbReference>
<dbReference type="PANTHER" id="PTHR42852:SF6">
    <property type="entry name" value="THIOL:DISULFIDE INTERCHANGE PROTEIN DSBE"/>
    <property type="match status" value="1"/>
</dbReference>
<evidence type="ECO:0000256" key="1">
    <source>
        <dbReference type="ARBA" id="ARBA00004196"/>
    </source>
</evidence>
<evidence type="ECO:0000313" key="8">
    <source>
        <dbReference type="Proteomes" id="UP001202867"/>
    </source>
</evidence>
<dbReference type="NCBIfam" id="TIGR00385">
    <property type="entry name" value="dsbE"/>
    <property type="match status" value="1"/>
</dbReference>
<dbReference type="Proteomes" id="UP001202867">
    <property type="component" value="Unassembled WGS sequence"/>
</dbReference>
<evidence type="ECO:0000256" key="5">
    <source>
        <dbReference type="ARBA" id="ARBA00023284"/>
    </source>
</evidence>
<protein>
    <submittedName>
        <fullName evidence="7">DsbE family thiol:disulfide interchange protein</fullName>
    </submittedName>
</protein>
<dbReference type="PROSITE" id="PS00194">
    <property type="entry name" value="THIOREDOXIN_1"/>
    <property type="match status" value="1"/>
</dbReference>
<dbReference type="SUPFAM" id="SSF52833">
    <property type="entry name" value="Thioredoxin-like"/>
    <property type="match status" value="1"/>
</dbReference>
<dbReference type="Gene3D" id="3.40.30.10">
    <property type="entry name" value="Glutaredoxin"/>
    <property type="match status" value="1"/>
</dbReference>
<dbReference type="EMBL" id="JALKCG010000002">
    <property type="protein sequence ID" value="MCK0208274.1"/>
    <property type="molecule type" value="Genomic_DNA"/>
</dbReference>
<dbReference type="PROSITE" id="PS51352">
    <property type="entry name" value="THIOREDOXIN_2"/>
    <property type="match status" value="1"/>
</dbReference>
<keyword evidence="4" id="KW-1015">Disulfide bond</keyword>
<dbReference type="InterPro" id="IPR050553">
    <property type="entry name" value="Thioredoxin_ResA/DsbE_sf"/>
</dbReference>
<comment type="subcellular location">
    <subcellularLocation>
        <location evidence="1">Cell envelope</location>
    </subcellularLocation>
</comment>
<sequence>MSETIPSPGRRRLLVLLPLIAFLALAALFYGRLFSGDPSRVPSALIGRPAPALDLPPLDGLARDGAAVPGLTSAGLTGEVTVLNVFASWCVPCRDEHPFLVALSKMPGFRLVGLNYKDDAENARRFLGRFGNPYAAVGVDANGRTAIDWGVYGVPETFVIGRDGRIAYKFIGPLDERGLTEKLLPEIQKVMAAPAPAPVASPAPGAAAGG</sequence>
<comment type="similarity">
    <text evidence="2">Belongs to the thioredoxin family. DsbE subfamily.</text>
</comment>
<organism evidence="7 8">
    <name type="scientific">Ancylobacter koreensis</name>
    <dbReference type="NCBI Taxonomy" id="266121"/>
    <lineage>
        <taxon>Bacteria</taxon>
        <taxon>Pseudomonadati</taxon>
        <taxon>Pseudomonadota</taxon>
        <taxon>Alphaproteobacteria</taxon>
        <taxon>Hyphomicrobiales</taxon>
        <taxon>Xanthobacteraceae</taxon>
        <taxon>Ancylobacter</taxon>
    </lineage>
</organism>
<evidence type="ECO:0000256" key="4">
    <source>
        <dbReference type="ARBA" id="ARBA00023157"/>
    </source>
</evidence>
<evidence type="ECO:0000259" key="6">
    <source>
        <dbReference type="PROSITE" id="PS51352"/>
    </source>
</evidence>
<reference evidence="8" key="1">
    <citation type="submission" date="2023-07" db="EMBL/GenBank/DDBJ databases">
        <title>Ancylobacter moscoviensis sp. nov., facultatively methylotrophic bacteria from activated sludge and the reclassification of Starkeya novella (Starkey 1934) Kelly et al. 2000 as Ancylobacter novellus comb. nov., Starkeya koreensis Im et al. 2006 as Ancylobacter koreensis comb.nov., Angulomicrobium tetraedrale Vasil'eva et al. 1986 as Ancylobacter tetraedralis comb. nov., Angulomicrobium amanitiforme Fritz et al. 2004 as Ancylobacter amanitiformis comb. nov. and Methylorhabdus multivorans Doronina et al. 1996 as Ancylobacter multivorans comb. nov. and emended description of the genus Ancylobacter.</title>
        <authorList>
            <person name="Doronina N."/>
            <person name="Chemodurova A."/>
            <person name="Grouzdev D."/>
            <person name="Koziaeva V."/>
            <person name="Shi W."/>
            <person name="Wu L."/>
            <person name="Kaparullina E."/>
        </authorList>
    </citation>
    <scope>NUCLEOTIDE SEQUENCE [LARGE SCALE GENOMIC DNA]</scope>
    <source>
        <strain evidence="8">Jip08</strain>
    </source>
</reference>
<dbReference type="PANTHER" id="PTHR42852">
    <property type="entry name" value="THIOL:DISULFIDE INTERCHANGE PROTEIN DSBE"/>
    <property type="match status" value="1"/>
</dbReference>
<dbReference type="CDD" id="cd03010">
    <property type="entry name" value="TlpA_like_DsbE"/>
    <property type="match status" value="1"/>
</dbReference>
<dbReference type="InterPro" id="IPR013766">
    <property type="entry name" value="Thioredoxin_domain"/>
</dbReference>
<proteinExistence type="inferred from homology"/>
<gene>
    <name evidence="7" type="ORF">MWN33_09545</name>
</gene>
<dbReference type="InterPro" id="IPR036249">
    <property type="entry name" value="Thioredoxin-like_sf"/>
</dbReference>
<evidence type="ECO:0000256" key="3">
    <source>
        <dbReference type="ARBA" id="ARBA00022748"/>
    </source>
</evidence>
<evidence type="ECO:0000313" key="7">
    <source>
        <dbReference type="EMBL" id="MCK0208274.1"/>
    </source>
</evidence>
<dbReference type="RefSeq" id="WP_247200250.1">
    <property type="nucleotide sequence ID" value="NZ_JALKCG010000002.1"/>
</dbReference>